<feature type="transmembrane region" description="Helical" evidence="7">
    <location>
        <begin position="69"/>
        <end position="95"/>
    </location>
</feature>
<evidence type="ECO:0000256" key="3">
    <source>
        <dbReference type="ARBA" id="ARBA00022475"/>
    </source>
</evidence>
<dbReference type="InterPro" id="IPR025966">
    <property type="entry name" value="OppC_N"/>
</dbReference>
<keyword evidence="3" id="KW-1003">Cell membrane</keyword>
<keyword evidence="6 7" id="KW-0472">Membrane</keyword>
<comment type="subcellular location">
    <subcellularLocation>
        <location evidence="1 7">Cell membrane</location>
        <topology evidence="1 7">Multi-pass membrane protein</topology>
    </subcellularLocation>
</comment>
<protein>
    <submittedName>
        <fullName evidence="9">Glutathione transport system permease protein GsiD</fullName>
    </submittedName>
</protein>
<proteinExistence type="inferred from homology"/>
<dbReference type="Gene3D" id="1.10.3720.10">
    <property type="entry name" value="MetI-like"/>
    <property type="match status" value="1"/>
</dbReference>
<feature type="domain" description="ABC transmembrane type-1" evidence="8">
    <location>
        <begin position="67"/>
        <end position="256"/>
    </location>
</feature>
<dbReference type="EMBL" id="CP046244">
    <property type="protein sequence ID" value="QGP93848.1"/>
    <property type="molecule type" value="Genomic_DNA"/>
</dbReference>
<dbReference type="GO" id="GO:0055085">
    <property type="term" value="P:transmembrane transport"/>
    <property type="evidence" value="ECO:0007669"/>
    <property type="project" value="InterPro"/>
</dbReference>
<sequence>MKRNPAALLGAGLLLTMILVSLLAPLLAPYDPVAIDPAHRLAPVSREHLLGTDTLGRDVLSRLLYGGRIALIMSLVAVTCTMLIGMSVGLVTGYYGGIIDDILTVVINILLALPGLSLMLAIAGVLGPGINSLFIAMVTTSWAGFARVVRGEVLRVREEGYVEAARALGASSTHIILRHILPNILGPVVVLATLRVGGFLLAVASLSFLGLGIQPPAPDWAVMLNDGRAYCRSRPLLVIAPGMCIVAAALGANLLGDALRDLLDARNEQHGNWRSLG</sequence>
<keyword evidence="2 7" id="KW-0813">Transport</keyword>
<dbReference type="Pfam" id="PF12911">
    <property type="entry name" value="OppC_N"/>
    <property type="match status" value="1"/>
</dbReference>
<dbReference type="InterPro" id="IPR050366">
    <property type="entry name" value="BP-dependent_transpt_permease"/>
</dbReference>
<dbReference type="InterPro" id="IPR035906">
    <property type="entry name" value="MetI-like_sf"/>
</dbReference>
<dbReference type="GO" id="GO:0005886">
    <property type="term" value="C:plasma membrane"/>
    <property type="evidence" value="ECO:0007669"/>
    <property type="project" value="UniProtKB-SubCell"/>
</dbReference>
<dbReference type="SUPFAM" id="SSF161098">
    <property type="entry name" value="MetI-like"/>
    <property type="match status" value="1"/>
</dbReference>
<dbReference type="PROSITE" id="PS50928">
    <property type="entry name" value="ABC_TM1"/>
    <property type="match status" value="1"/>
</dbReference>
<evidence type="ECO:0000256" key="5">
    <source>
        <dbReference type="ARBA" id="ARBA00022989"/>
    </source>
</evidence>
<dbReference type="AlphaFoldDB" id="A0A6I5ZW85"/>
<feature type="transmembrane region" description="Helical" evidence="7">
    <location>
        <begin position="233"/>
        <end position="256"/>
    </location>
</feature>
<dbReference type="PANTHER" id="PTHR43386:SF1">
    <property type="entry name" value="D,D-DIPEPTIDE TRANSPORT SYSTEM PERMEASE PROTEIN DDPC-RELATED"/>
    <property type="match status" value="1"/>
</dbReference>
<evidence type="ECO:0000256" key="6">
    <source>
        <dbReference type="ARBA" id="ARBA00023136"/>
    </source>
</evidence>
<dbReference type="RefSeq" id="WP_156275628.1">
    <property type="nucleotide sequence ID" value="NZ_CP046244.1"/>
</dbReference>
<evidence type="ECO:0000259" key="8">
    <source>
        <dbReference type="PROSITE" id="PS50928"/>
    </source>
</evidence>
<evidence type="ECO:0000313" key="9">
    <source>
        <dbReference type="EMBL" id="QGP93848.1"/>
    </source>
</evidence>
<reference evidence="9 10" key="1">
    <citation type="submission" date="2019-11" db="EMBL/GenBank/DDBJ databases">
        <title>Genome sequence of Moorella glycerini DSM11254.</title>
        <authorList>
            <person name="Poehlein A."/>
            <person name="Boeer T."/>
            <person name="Daniel R."/>
        </authorList>
    </citation>
    <scope>NUCLEOTIDE SEQUENCE [LARGE SCALE GENOMIC DNA]</scope>
    <source>
        <strain evidence="9 10">DSM 11254</strain>
    </source>
</reference>
<dbReference type="Pfam" id="PF00528">
    <property type="entry name" value="BPD_transp_1"/>
    <property type="match status" value="1"/>
</dbReference>
<dbReference type="Proteomes" id="UP000425916">
    <property type="component" value="Chromosome"/>
</dbReference>
<evidence type="ECO:0000256" key="2">
    <source>
        <dbReference type="ARBA" id="ARBA00022448"/>
    </source>
</evidence>
<dbReference type="PANTHER" id="PTHR43386">
    <property type="entry name" value="OLIGOPEPTIDE TRANSPORT SYSTEM PERMEASE PROTEIN APPC"/>
    <property type="match status" value="1"/>
</dbReference>
<dbReference type="InterPro" id="IPR000515">
    <property type="entry name" value="MetI-like"/>
</dbReference>
<evidence type="ECO:0000313" key="10">
    <source>
        <dbReference type="Proteomes" id="UP000425916"/>
    </source>
</evidence>
<dbReference type="CDD" id="cd06261">
    <property type="entry name" value="TM_PBP2"/>
    <property type="match status" value="1"/>
</dbReference>
<accession>A0A6I5ZW85</accession>
<feature type="transmembrane region" description="Helical" evidence="7">
    <location>
        <begin position="102"/>
        <end position="123"/>
    </location>
</feature>
<comment type="similarity">
    <text evidence="7">Belongs to the binding-protein-dependent transport system permease family.</text>
</comment>
<evidence type="ECO:0000256" key="1">
    <source>
        <dbReference type="ARBA" id="ARBA00004651"/>
    </source>
</evidence>
<keyword evidence="4 7" id="KW-0812">Transmembrane</keyword>
<keyword evidence="10" id="KW-1185">Reference proteome</keyword>
<feature type="transmembrane region" description="Helical" evidence="7">
    <location>
        <begin position="188"/>
        <end position="213"/>
    </location>
</feature>
<evidence type="ECO:0000256" key="4">
    <source>
        <dbReference type="ARBA" id="ARBA00022692"/>
    </source>
</evidence>
<keyword evidence="5 7" id="KW-1133">Transmembrane helix</keyword>
<gene>
    <name evidence="9" type="primary">gsiD</name>
    <name evidence="9" type="ORF">MGLY_32710</name>
</gene>
<name>A0A6I5ZW85_9FIRM</name>
<organism evidence="9 10">
    <name type="scientific">Neomoorella glycerini</name>
    <dbReference type="NCBI Taxonomy" id="55779"/>
    <lineage>
        <taxon>Bacteria</taxon>
        <taxon>Bacillati</taxon>
        <taxon>Bacillota</taxon>
        <taxon>Clostridia</taxon>
        <taxon>Neomoorellales</taxon>
        <taxon>Neomoorellaceae</taxon>
        <taxon>Neomoorella</taxon>
    </lineage>
</organism>
<evidence type="ECO:0000256" key="7">
    <source>
        <dbReference type="RuleBase" id="RU363032"/>
    </source>
</evidence>
<dbReference type="OrthoDB" id="9797852at2"/>